<evidence type="ECO:0000256" key="8">
    <source>
        <dbReference type="SAM" id="MobiDB-lite"/>
    </source>
</evidence>
<protein>
    <recommendedName>
        <fullName evidence="3">Pre-mRNA-splicing factor 18</fullName>
    </recommendedName>
</protein>
<dbReference type="GO" id="GO:0005682">
    <property type="term" value="C:U5 snRNP"/>
    <property type="evidence" value="ECO:0007669"/>
    <property type="project" value="TreeGrafter"/>
</dbReference>
<dbReference type="GO" id="GO:0071021">
    <property type="term" value="C:U2-type post-spliceosomal complex"/>
    <property type="evidence" value="ECO:0007669"/>
    <property type="project" value="TreeGrafter"/>
</dbReference>
<evidence type="ECO:0000256" key="6">
    <source>
        <dbReference type="ARBA" id="ARBA00023187"/>
    </source>
</evidence>
<feature type="compositionally biased region" description="Low complexity" evidence="8">
    <location>
        <begin position="66"/>
        <end position="81"/>
    </location>
</feature>
<comment type="similarity">
    <text evidence="2">Belongs to the PRP18 family.</text>
</comment>
<proteinExistence type="inferred from homology"/>
<accession>A0A0M0JM25</accession>
<dbReference type="Proteomes" id="UP000037460">
    <property type="component" value="Unassembled WGS sequence"/>
</dbReference>
<gene>
    <name evidence="10" type="ORF">Ctob_010135</name>
</gene>
<dbReference type="Pfam" id="PF02840">
    <property type="entry name" value="Prp18"/>
    <property type="match status" value="1"/>
</dbReference>
<dbReference type="Gene3D" id="1.20.940.10">
    <property type="entry name" value="Functional domain of the splicing factor Prp18"/>
    <property type="match status" value="1"/>
</dbReference>
<dbReference type="Pfam" id="PF08799">
    <property type="entry name" value="PRP4"/>
    <property type="match status" value="1"/>
</dbReference>
<dbReference type="SUPFAM" id="SSF158230">
    <property type="entry name" value="PRP4-like"/>
    <property type="match status" value="1"/>
</dbReference>
<evidence type="ECO:0000256" key="7">
    <source>
        <dbReference type="ARBA" id="ARBA00023242"/>
    </source>
</evidence>
<dbReference type="OrthoDB" id="10261918at2759"/>
<dbReference type="InterPro" id="IPR014906">
    <property type="entry name" value="PRP4-like"/>
</dbReference>
<feature type="compositionally biased region" description="Low complexity" evidence="8">
    <location>
        <begin position="96"/>
        <end position="110"/>
    </location>
</feature>
<evidence type="ECO:0000256" key="1">
    <source>
        <dbReference type="ARBA" id="ARBA00004123"/>
    </source>
</evidence>
<feature type="compositionally biased region" description="Basic and acidic residues" evidence="8">
    <location>
        <begin position="1"/>
        <end position="53"/>
    </location>
</feature>
<keyword evidence="11" id="KW-1185">Reference proteome</keyword>
<dbReference type="SUPFAM" id="SSF47938">
    <property type="entry name" value="Functional domain of the splicing factor Prp18"/>
    <property type="match status" value="1"/>
</dbReference>
<sequence length="367" mass="40486">MDAIKAEIERKRRLQQDAKETLGRKWVKRGEVEQIRQKQYYEEEARQAEERSKKAVAPQFRRAPDDGSASAAGVSSGADGAPTLGSSGGEHGGGASAATASGGAKAGGKTAVKEKMKPTEVKRKLRLLGQPIQLFGEDDEERLERYHAVSAVLPSESEVDDQLKKGQTWGQNESLTLARADGRDGEAGGGAAVEEDEEGDDVLAPSFVATTPEQTVARHFKQLLKLWEAELSQRPEEEAASLSGRQMTAAHQQAKRHMRPFFRQLRTREMPFDVLGAMVEITSYMQVREYVKAHDAYIRCAIGNAPWPMGITGTGIHERQGRQHLRESKVAHVMNDETQRKYLQSVKRLLTFAQKAMPPTGPSKTVN</sequence>
<dbReference type="PANTHER" id="PTHR13007:SF19">
    <property type="entry name" value="PRE-MRNA-SPLICING FACTOR 18"/>
    <property type="match status" value="1"/>
</dbReference>
<dbReference type="GO" id="GO:0000350">
    <property type="term" value="P:generation of catalytic spliceosome for second transesterification step"/>
    <property type="evidence" value="ECO:0007669"/>
    <property type="project" value="TreeGrafter"/>
</dbReference>
<dbReference type="GO" id="GO:0046540">
    <property type="term" value="C:U4/U6 x U5 tri-snRNP complex"/>
    <property type="evidence" value="ECO:0007669"/>
    <property type="project" value="TreeGrafter"/>
</dbReference>
<feature type="compositionally biased region" description="Gly residues" evidence="8">
    <location>
        <begin position="86"/>
        <end position="95"/>
    </location>
</feature>
<dbReference type="InterPro" id="IPR036285">
    <property type="entry name" value="PRP4-like_sf"/>
</dbReference>
<comment type="caution">
    <text evidence="10">The sequence shown here is derived from an EMBL/GenBank/DDBJ whole genome shotgun (WGS) entry which is preliminary data.</text>
</comment>
<evidence type="ECO:0000313" key="10">
    <source>
        <dbReference type="EMBL" id="KOO27318.1"/>
    </source>
</evidence>
<evidence type="ECO:0000256" key="3">
    <source>
        <dbReference type="ARBA" id="ARBA00018242"/>
    </source>
</evidence>
<keyword evidence="4" id="KW-0507">mRNA processing</keyword>
<dbReference type="SMART" id="SM00500">
    <property type="entry name" value="SFM"/>
    <property type="match status" value="1"/>
</dbReference>
<name>A0A0M0JM25_9EUKA</name>
<dbReference type="InterPro" id="IPR004098">
    <property type="entry name" value="Prp18"/>
</dbReference>
<keyword evidence="7" id="KW-0539">Nucleus</keyword>
<keyword evidence="6" id="KW-0508">mRNA splicing</keyword>
<reference evidence="11" key="1">
    <citation type="journal article" date="2015" name="PLoS Genet.">
        <title>Genome Sequence and Transcriptome Analyses of Chrysochromulina tobin: Metabolic Tools for Enhanced Algal Fitness in the Prominent Order Prymnesiales (Haptophyceae).</title>
        <authorList>
            <person name="Hovde B.T."/>
            <person name="Deodato C.R."/>
            <person name="Hunsperger H.M."/>
            <person name="Ryken S.A."/>
            <person name="Yost W."/>
            <person name="Jha R.K."/>
            <person name="Patterson J."/>
            <person name="Monnat R.J. Jr."/>
            <person name="Barlow S.B."/>
            <person name="Starkenburg S.R."/>
            <person name="Cattolico R.A."/>
        </authorList>
    </citation>
    <scope>NUCLEOTIDE SEQUENCE</scope>
    <source>
        <strain evidence="11">CCMP291</strain>
    </source>
</reference>
<evidence type="ECO:0000256" key="5">
    <source>
        <dbReference type="ARBA" id="ARBA00022728"/>
    </source>
</evidence>
<evidence type="ECO:0000256" key="2">
    <source>
        <dbReference type="ARBA" id="ARBA00008137"/>
    </source>
</evidence>
<keyword evidence="5" id="KW-0747">Spliceosome</keyword>
<comment type="subcellular location">
    <subcellularLocation>
        <location evidence="1">Nucleus</location>
    </subcellularLocation>
</comment>
<feature type="region of interest" description="Disordered" evidence="8">
    <location>
        <begin position="1"/>
        <end position="118"/>
    </location>
</feature>
<evidence type="ECO:0000259" key="9">
    <source>
        <dbReference type="SMART" id="SM00500"/>
    </source>
</evidence>
<dbReference type="AlphaFoldDB" id="A0A0M0JM25"/>
<dbReference type="EMBL" id="JWZX01002731">
    <property type="protein sequence ID" value="KOO27318.1"/>
    <property type="molecule type" value="Genomic_DNA"/>
</dbReference>
<dbReference type="InterPro" id="IPR039979">
    <property type="entry name" value="PRPF18"/>
</dbReference>
<organism evidence="10 11">
    <name type="scientific">Chrysochromulina tobinii</name>
    <dbReference type="NCBI Taxonomy" id="1460289"/>
    <lineage>
        <taxon>Eukaryota</taxon>
        <taxon>Haptista</taxon>
        <taxon>Haptophyta</taxon>
        <taxon>Prymnesiophyceae</taxon>
        <taxon>Prymnesiales</taxon>
        <taxon>Chrysochromulinaceae</taxon>
        <taxon>Chrysochromulina</taxon>
    </lineage>
</organism>
<evidence type="ECO:0000313" key="11">
    <source>
        <dbReference type="Proteomes" id="UP000037460"/>
    </source>
</evidence>
<dbReference type="PANTHER" id="PTHR13007">
    <property type="entry name" value="PRE-MRNA SPLICING FACTOR-RELATED"/>
    <property type="match status" value="1"/>
</dbReference>
<evidence type="ECO:0000256" key="4">
    <source>
        <dbReference type="ARBA" id="ARBA00022664"/>
    </source>
</evidence>
<feature type="domain" description="Pre-mRNA processing factor 4 (PRP4)-like" evidence="9">
    <location>
        <begin position="116"/>
        <end position="173"/>
    </location>
</feature>
<dbReference type="Gene3D" id="4.10.280.110">
    <property type="entry name" value="Pre-mRNA processing factor 4 domain"/>
    <property type="match status" value="1"/>
</dbReference>